<reference evidence="3" key="4">
    <citation type="submission" date="2025-05" db="UniProtKB">
        <authorList>
            <consortium name="EnsemblFungi"/>
        </authorList>
    </citation>
    <scope>IDENTIFICATION</scope>
    <source>
        <strain evidence="3">isolate 1-1 / race 1 (BBBD)</strain>
    </source>
</reference>
<accession>A0A180G0X8</accession>
<reference evidence="3 4" key="3">
    <citation type="journal article" date="2017" name="G3 (Bethesda)">
        <title>Comparative analysis highlights variable genome content of wheat rusts and divergence of the mating loci.</title>
        <authorList>
            <person name="Cuomo C.A."/>
            <person name="Bakkeren G."/>
            <person name="Khalil H.B."/>
            <person name="Panwar V."/>
            <person name="Joly D."/>
            <person name="Linning R."/>
            <person name="Sakthikumar S."/>
            <person name="Song X."/>
            <person name="Adiconis X."/>
            <person name="Fan L."/>
            <person name="Goldberg J.M."/>
            <person name="Levin J.Z."/>
            <person name="Young S."/>
            <person name="Zeng Q."/>
            <person name="Anikster Y."/>
            <person name="Bruce M."/>
            <person name="Wang M."/>
            <person name="Yin C."/>
            <person name="McCallum B."/>
            <person name="Szabo L.J."/>
            <person name="Hulbert S."/>
            <person name="Chen X."/>
            <person name="Fellers J.P."/>
        </authorList>
    </citation>
    <scope>NUCLEOTIDE SEQUENCE</scope>
    <source>
        <strain evidence="3">isolate 1-1 / race 1 (BBBD)</strain>
        <strain evidence="4">Isolate 1-1 / race 1 (BBBD)</strain>
    </source>
</reference>
<name>A0A180G0X8_PUCT1</name>
<keyword evidence="4" id="KW-1185">Reference proteome</keyword>
<dbReference type="VEuPathDB" id="FungiDB:PTTG_29997"/>
<gene>
    <name evidence="2" type="ORF">PTTG_29997</name>
</gene>
<protein>
    <recommendedName>
        <fullName evidence="5">FAR1 domain-containing protein</fullName>
    </recommendedName>
</protein>
<evidence type="ECO:0008006" key="5">
    <source>
        <dbReference type="Google" id="ProtNLM"/>
    </source>
</evidence>
<evidence type="ECO:0000256" key="1">
    <source>
        <dbReference type="SAM" id="MobiDB-lite"/>
    </source>
</evidence>
<reference evidence="2" key="1">
    <citation type="submission" date="2009-11" db="EMBL/GenBank/DDBJ databases">
        <authorList>
            <consortium name="The Broad Institute Genome Sequencing Platform"/>
            <person name="Ward D."/>
            <person name="Feldgarden M."/>
            <person name="Earl A."/>
            <person name="Young S.K."/>
            <person name="Zeng Q."/>
            <person name="Koehrsen M."/>
            <person name="Alvarado L."/>
            <person name="Berlin A."/>
            <person name="Bochicchio J."/>
            <person name="Borenstein D."/>
            <person name="Chapman S.B."/>
            <person name="Chen Z."/>
            <person name="Engels R."/>
            <person name="Freedman E."/>
            <person name="Gellesch M."/>
            <person name="Goldberg J."/>
            <person name="Griggs A."/>
            <person name="Gujja S."/>
            <person name="Heilman E."/>
            <person name="Heiman D."/>
            <person name="Hepburn T."/>
            <person name="Howarth C."/>
            <person name="Jen D."/>
            <person name="Larson L."/>
            <person name="Lewis B."/>
            <person name="Mehta T."/>
            <person name="Park D."/>
            <person name="Pearson M."/>
            <person name="Roberts A."/>
            <person name="Saif S."/>
            <person name="Shea T."/>
            <person name="Shenoy N."/>
            <person name="Sisk P."/>
            <person name="Stolte C."/>
            <person name="Sykes S."/>
            <person name="Thomson T."/>
            <person name="Walk T."/>
            <person name="White J."/>
            <person name="Yandava C."/>
            <person name="Izard J."/>
            <person name="Baranova O.V."/>
            <person name="Blanton J.M."/>
            <person name="Tanner A.C."/>
            <person name="Dewhirst F.E."/>
            <person name="Haas B."/>
            <person name="Nusbaum C."/>
            <person name="Birren B."/>
        </authorList>
    </citation>
    <scope>NUCLEOTIDE SEQUENCE [LARGE SCALE GENOMIC DNA]</scope>
    <source>
        <strain evidence="2">1-1 BBBD Race 1</strain>
    </source>
</reference>
<sequence>MQNCFVNHLPNPPIPTQKKKRGPPFKYHFKLYFACPRRGYHEAPVNSRKAASGRKCGCEARFEIFHHVATDSLRVDWYWKHSHDLNTKEEMQHTRCQGASQKWRRPE</sequence>
<dbReference type="EMBL" id="ADAS02001379">
    <property type="protein sequence ID" value="OAV86260.1"/>
    <property type="molecule type" value="Genomic_DNA"/>
</dbReference>
<reference evidence="2" key="2">
    <citation type="submission" date="2016-05" db="EMBL/GenBank/DDBJ databases">
        <title>Comparative analysis highlights variable genome content of wheat rusts and divergence of the mating loci.</title>
        <authorList>
            <person name="Cuomo C.A."/>
            <person name="Bakkeren G."/>
            <person name="Szabo L."/>
            <person name="Khalil H."/>
            <person name="Joly D."/>
            <person name="Goldberg J."/>
            <person name="Young S."/>
            <person name="Zeng Q."/>
            <person name="Fellers J."/>
        </authorList>
    </citation>
    <scope>NUCLEOTIDE SEQUENCE [LARGE SCALE GENOMIC DNA]</scope>
    <source>
        <strain evidence="2">1-1 BBBD Race 1</strain>
    </source>
</reference>
<proteinExistence type="predicted"/>
<evidence type="ECO:0000313" key="4">
    <source>
        <dbReference type="Proteomes" id="UP000005240"/>
    </source>
</evidence>
<dbReference type="AlphaFoldDB" id="A0A180G0X8"/>
<dbReference type="EnsemblFungi" id="PTTG_29997-t43_1">
    <property type="protein sequence ID" value="PTTG_29997-t43_1-p1"/>
    <property type="gene ID" value="PTTG_29997"/>
</dbReference>
<dbReference type="OrthoDB" id="2337740at2759"/>
<organism evidence="2">
    <name type="scientific">Puccinia triticina (isolate 1-1 / race 1 (BBBD))</name>
    <name type="common">Brown leaf rust fungus</name>
    <dbReference type="NCBI Taxonomy" id="630390"/>
    <lineage>
        <taxon>Eukaryota</taxon>
        <taxon>Fungi</taxon>
        <taxon>Dikarya</taxon>
        <taxon>Basidiomycota</taxon>
        <taxon>Pucciniomycotina</taxon>
        <taxon>Pucciniomycetes</taxon>
        <taxon>Pucciniales</taxon>
        <taxon>Pucciniaceae</taxon>
        <taxon>Puccinia</taxon>
    </lineage>
</organism>
<feature type="region of interest" description="Disordered" evidence="1">
    <location>
        <begin position="1"/>
        <end position="22"/>
    </location>
</feature>
<dbReference type="Proteomes" id="UP000005240">
    <property type="component" value="Unassembled WGS sequence"/>
</dbReference>
<evidence type="ECO:0000313" key="2">
    <source>
        <dbReference type="EMBL" id="OAV86260.1"/>
    </source>
</evidence>
<evidence type="ECO:0000313" key="3">
    <source>
        <dbReference type="EnsemblFungi" id="PTTG_29997-t43_1-p1"/>
    </source>
</evidence>
<dbReference type="STRING" id="630390.A0A180G0X8"/>